<name>A0ABQ2X3R4_9ACTN</name>
<dbReference type="EMBL" id="BMWC01000003">
    <property type="protein sequence ID" value="GGW97788.1"/>
    <property type="molecule type" value="Genomic_DNA"/>
</dbReference>
<comment type="caution">
    <text evidence="1">The sequence shown here is derived from an EMBL/GenBank/DDBJ whole genome shotgun (WGS) entry which is preliminary data.</text>
</comment>
<sequence>MTTTTTQAASIARVRTSHSGKRCLQSFRDQRARSAATATTAGTVTSRTKVSGDRVLVVGRGRGAARYRG</sequence>
<keyword evidence="2" id="KW-1185">Reference proteome</keyword>
<reference evidence="2" key="1">
    <citation type="journal article" date="2019" name="Int. J. Syst. Evol. Microbiol.">
        <title>The Global Catalogue of Microorganisms (GCM) 10K type strain sequencing project: providing services to taxonomists for standard genome sequencing and annotation.</title>
        <authorList>
            <consortium name="The Broad Institute Genomics Platform"/>
            <consortium name="The Broad Institute Genome Sequencing Center for Infectious Disease"/>
            <person name="Wu L."/>
            <person name="Ma J."/>
        </authorList>
    </citation>
    <scope>NUCLEOTIDE SEQUENCE [LARGE SCALE GENOMIC DNA]</scope>
    <source>
        <strain evidence="2">JCM 4866</strain>
    </source>
</reference>
<proteinExistence type="predicted"/>
<organism evidence="1 2">
    <name type="scientific">Streptomyces lomondensis</name>
    <dbReference type="NCBI Taxonomy" id="68229"/>
    <lineage>
        <taxon>Bacteria</taxon>
        <taxon>Bacillati</taxon>
        <taxon>Actinomycetota</taxon>
        <taxon>Actinomycetes</taxon>
        <taxon>Kitasatosporales</taxon>
        <taxon>Streptomycetaceae</taxon>
        <taxon>Streptomyces</taxon>
    </lineage>
</organism>
<protein>
    <submittedName>
        <fullName evidence="1">Uncharacterized protein</fullName>
    </submittedName>
</protein>
<accession>A0ABQ2X3R4</accession>
<dbReference type="Proteomes" id="UP000617743">
    <property type="component" value="Unassembled WGS sequence"/>
</dbReference>
<evidence type="ECO:0000313" key="2">
    <source>
        <dbReference type="Proteomes" id="UP000617743"/>
    </source>
</evidence>
<gene>
    <name evidence="1" type="ORF">GCM10010383_29670</name>
</gene>
<evidence type="ECO:0000313" key="1">
    <source>
        <dbReference type="EMBL" id="GGW97788.1"/>
    </source>
</evidence>